<dbReference type="InterPro" id="IPR036291">
    <property type="entry name" value="NAD(P)-bd_dom_sf"/>
</dbReference>
<dbReference type="Proteomes" id="UP001059836">
    <property type="component" value="Chromosome"/>
</dbReference>
<comment type="cofactor">
    <cofactor evidence="1 5">
        <name>Zn(2+)</name>
        <dbReference type="ChEBI" id="CHEBI:29105"/>
    </cofactor>
</comment>
<dbReference type="SUPFAM" id="SSF50129">
    <property type="entry name" value="GroES-like"/>
    <property type="match status" value="1"/>
</dbReference>
<proteinExistence type="inferred from homology"/>
<evidence type="ECO:0000256" key="3">
    <source>
        <dbReference type="ARBA" id="ARBA00022833"/>
    </source>
</evidence>
<dbReference type="PANTHER" id="PTHR43401:SF2">
    <property type="entry name" value="L-THREONINE 3-DEHYDROGENASE"/>
    <property type="match status" value="1"/>
</dbReference>
<dbReference type="EMBL" id="CP045809">
    <property type="protein sequence ID" value="QHN34028.1"/>
    <property type="molecule type" value="Genomic_DNA"/>
</dbReference>
<evidence type="ECO:0000256" key="4">
    <source>
        <dbReference type="ARBA" id="ARBA00023002"/>
    </source>
</evidence>
<dbReference type="InterPro" id="IPR050129">
    <property type="entry name" value="Zn_alcohol_dh"/>
</dbReference>
<dbReference type="Gene3D" id="3.90.180.10">
    <property type="entry name" value="Medium-chain alcohol dehydrogenases, catalytic domain"/>
    <property type="match status" value="1"/>
</dbReference>
<keyword evidence="8" id="KW-1185">Reference proteome</keyword>
<dbReference type="Gene3D" id="3.40.50.720">
    <property type="entry name" value="NAD(P)-binding Rossmann-like Domain"/>
    <property type="match status" value="1"/>
</dbReference>
<dbReference type="Pfam" id="PF00107">
    <property type="entry name" value="ADH_zinc_N"/>
    <property type="match status" value="1"/>
</dbReference>
<organism evidence="7 8">
    <name type="scientific">Gordonia pseudamarae</name>
    <dbReference type="NCBI Taxonomy" id="2831662"/>
    <lineage>
        <taxon>Bacteria</taxon>
        <taxon>Bacillati</taxon>
        <taxon>Actinomycetota</taxon>
        <taxon>Actinomycetes</taxon>
        <taxon>Mycobacteriales</taxon>
        <taxon>Gordoniaceae</taxon>
        <taxon>Gordonia</taxon>
    </lineage>
</organism>
<dbReference type="InterPro" id="IPR011032">
    <property type="entry name" value="GroES-like_sf"/>
</dbReference>
<name>A0ABX6IE14_9ACTN</name>
<protein>
    <submittedName>
        <fullName evidence="7">Alcohol dehydrogenase catalytic domain-containing protein</fullName>
    </submittedName>
</protein>
<evidence type="ECO:0000256" key="5">
    <source>
        <dbReference type="RuleBase" id="RU361277"/>
    </source>
</evidence>
<dbReference type="InterPro" id="IPR013154">
    <property type="entry name" value="ADH-like_N"/>
</dbReference>
<comment type="similarity">
    <text evidence="5">Belongs to the zinc-containing alcohol dehydrogenase family.</text>
</comment>
<accession>A0ABX6IE14</accession>
<dbReference type="RefSeq" id="WP_213246681.1">
    <property type="nucleotide sequence ID" value="NZ_CP045806.1"/>
</dbReference>
<reference evidence="7" key="1">
    <citation type="journal article" date="2021" name="Nat. Microbiol.">
        <title>Cocultivation of an ultrasmall environmental parasitic bacterium with lytic ability against bacteria associated with wastewater foams.</title>
        <authorList>
            <person name="Batinovic S."/>
            <person name="Rose J.J.A."/>
            <person name="Ratcliffe J."/>
            <person name="Seviour R.J."/>
            <person name="Petrovski S."/>
        </authorList>
    </citation>
    <scope>NUCLEOTIDE SEQUENCE</scope>
    <source>
        <strain evidence="7">CON9</strain>
    </source>
</reference>
<dbReference type="Pfam" id="PF08240">
    <property type="entry name" value="ADH_N"/>
    <property type="match status" value="1"/>
</dbReference>
<evidence type="ECO:0000259" key="6">
    <source>
        <dbReference type="SMART" id="SM00829"/>
    </source>
</evidence>
<evidence type="ECO:0000313" key="7">
    <source>
        <dbReference type="EMBL" id="QHN34028.1"/>
    </source>
</evidence>
<gene>
    <name evidence="7" type="ORF">GII31_02995</name>
</gene>
<dbReference type="InterPro" id="IPR013149">
    <property type="entry name" value="ADH-like_C"/>
</dbReference>
<dbReference type="PROSITE" id="PS00059">
    <property type="entry name" value="ADH_ZINC"/>
    <property type="match status" value="1"/>
</dbReference>
<evidence type="ECO:0000256" key="2">
    <source>
        <dbReference type="ARBA" id="ARBA00022723"/>
    </source>
</evidence>
<feature type="domain" description="Enoyl reductase (ER)" evidence="6">
    <location>
        <begin position="8"/>
        <end position="301"/>
    </location>
</feature>
<evidence type="ECO:0000256" key="1">
    <source>
        <dbReference type="ARBA" id="ARBA00001947"/>
    </source>
</evidence>
<keyword evidence="2 5" id="KW-0479">Metal-binding</keyword>
<evidence type="ECO:0000313" key="8">
    <source>
        <dbReference type="Proteomes" id="UP001059836"/>
    </source>
</evidence>
<keyword evidence="3 5" id="KW-0862">Zinc</keyword>
<keyword evidence="4" id="KW-0560">Oxidoreductase</keyword>
<dbReference type="PANTHER" id="PTHR43401">
    <property type="entry name" value="L-THREONINE 3-DEHYDROGENASE"/>
    <property type="match status" value="1"/>
</dbReference>
<sequence length="344" mass="35153">MSKAAVIGDERSVAVRSVSAVPLAPGEVRLDVAYCGMCGSDLHLFFDTPEPMTGHVLGHEFAGTVSEVGSGVDDWSVGDRVVILPIDDCGDCFACRNPELNGVCIVGLTQGPGLGRPGALADSVVVPATMLFAVPDGLDLRTAALTEPLAVAVRGVWRSGAGAGDSVVVMGAGPIGLLAVEALHSRDIIDVLVVEPNADRRALAEGFGVTVCAPDDVFASAAGMSGPVRAVLDCTGNAKVLGQALSVLGYSGTVVILGIAMDTAQILPMQVTVNELTIVGSTAYSRRDFTEALDALAAGRINSEALITSVIGLDGVDVKFRDLVSGASSDVKVLVQPKSSVLTD</sequence>
<dbReference type="SMART" id="SM00829">
    <property type="entry name" value="PKS_ER"/>
    <property type="match status" value="1"/>
</dbReference>
<dbReference type="SUPFAM" id="SSF51735">
    <property type="entry name" value="NAD(P)-binding Rossmann-fold domains"/>
    <property type="match status" value="1"/>
</dbReference>
<dbReference type="InterPro" id="IPR002328">
    <property type="entry name" value="ADH_Zn_CS"/>
</dbReference>
<dbReference type="InterPro" id="IPR020843">
    <property type="entry name" value="ER"/>
</dbReference>